<proteinExistence type="predicted"/>
<dbReference type="EMBL" id="CAKAEH010000491">
    <property type="protein sequence ID" value="CAG9531174.1"/>
    <property type="molecule type" value="Genomic_DNA"/>
</dbReference>
<gene>
    <name evidence="1" type="ORF">CJOHNSTONI_LOCUS1595</name>
</gene>
<evidence type="ECO:0000313" key="2">
    <source>
        <dbReference type="Proteomes" id="UP000746747"/>
    </source>
</evidence>
<dbReference type="OrthoDB" id="5843526at2759"/>
<protein>
    <submittedName>
        <fullName evidence="1">Uncharacterized protein</fullName>
    </submittedName>
</protein>
<organism evidence="1 2">
    <name type="scientific">Cercopithifilaria johnstoni</name>
    <dbReference type="NCBI Taxonomy" id="2874296"/>
    <lineage>
        <taxon>Eukaryota</taxon>
        <taxon>Metazoa</taxon>
        <taxon>Ecdysozoa</taxon>
        <taxon>Nematoda</taxon>
        <taxon>Chromadorea</taxon>
        <taxon>Rhabditida</taxon>
        <taxon>Spirurina</taxon>
        <taxon>Spiruromorpha</taxon>
        <taxon>Filarioidea</taxon>
        <taxon>Onchocercidae</taxon>
        <taxon>Cercopithifilaria</taxon>
    </lineage>
</organism>
<dbReference type="AlphaFoldDB" id="A0A8J2PWQ9"/>
<sequence>MSQLLGSKLKKAIPRYVDYRKTVSKTPVRTEVFDWVSENGVMTSKRYPYKENDSVSCPSEERRQKL</sequence>
<evidence type="ECO:0000313" key="1">
    <source>
        <dbReference type="EMBL" id="CAG9531174.1"/>
    </source>
</evidence>
<accession>A0A8J2PWQ9</accession>
<keyword evidence="2" id="KW-1185">Reference proteome</keyword>
<comment type="caution">
    <text evidence="1">The sequence shown here is derived from an EMBL/GenBank/DDBJ whole genome shotgun (WGS) entry which is preliminary data.</text>
</comment>
<name>A0A8J2PWQ9_9BILA</name>
<reference evidence="1" key="1">
    <citation type="submission" date="2021-09" db="EMBL/GenBank/DDBJ databases">
        <authorList>
            <consortium name="Pathogen Informatics"/>
        </authorList>
    </citation>
    <scope>NUCLEOTIDE SEQUENCE</scope>
</reference>
<dbReference type="Proteomes" id="UP000746747">
    <property type="component" value="Unassembled WGS sequence"/>
</dbReference>